<accession>A0A562R197</accession>
<sequence>MKDKTYDVELITGEQLKAGRILLGWSQRTLAAKAYLSQGPVTQAEKNNVRKKSTIMLIAHVLMEAGIEFINHEDGTFGVLIKPDADRADEREDG</sequence>
<dbReference type="InterPro" id="IPR010982">
    <property type="entry name" value="Lambda_DNA-bd_dom_sf"/>
</dbReference>
<name>A0A562R197_9BACT</name>
<dbReference type="AlphaFoldDB" id="A0A562R197"/>
<dbReference type="OrthoDB" id="5343295at2"/>
<gene>
    <name evidence="2" type="ORF">LZ24_03333</name>
    <name evidence="1" type="ORF">LZ24_03367</name>
</gene>
<dbReference type="Proteomes" id="UP000318307">
    <property type="component" value="Unassembled WGS sequence"/>
</dbReference>
<dbReference type="RefSeq" id="WP_144686788.1">
    <property type="nucleotide sequence ID" value="NZ_VLLC01000056.1"/>
</dbReference>
<dbReference type="GO" id="GO:0003677">
    <property type="term" value="F:DNA binding"/>
    <property type="evidence" value="ECO:0007669"/>
    <property type="project" value="InterPro"/>
</dbReference>
<dbReference type="SUPFAM" id="SSF47413">
    <property type="entry name" value="lambda repressor-like DNA-binding domains"/>
    <property type="match status" value="1"/>
</dbReference>
<comment type="caution">
    <text evidence="2">The sequence shown here is derived from an EMBL/GenBank/DDBJ whole genome shotgun (WGS) entry which is preliminary data.</text>
</comment>
<organism evidence="2 3">
    <name type="scientific">Desulfobotulus alkaliphilus</name>
    <dbReference type="NCBI Taxonomy" id="622671"/>
    <lineage>
        <taxon>Bacteria</taxon>
        <taxon>Pseudomonadati</taxon>
        <taxon>Thermodesulfobacteriota</taxon>
        <taxon>Desulfobacteria</taxon>
        <taxon>Desulfobacterales</taxon>
        <taxon>Desulfobacteraceae</taxon>
        <taxon>Desulfobotulus</taxon>
    </lineage>
</organism>
<evidence type="ECO:0000313" key="3">
    <source>
        <dbReference type="Proteomes" id="UP000318307"/>
    </source>
</evidence>
<reference evidence="2 3" key="1">
    <citation type="submission" date="2019-07" db="EMBL/GenBank/DDBJ databases">
        <title>Genome sequencing of 100 strains of the haloalkaliphilic chemolithoautotrophic sulfur-oxidizing bacterium Thioalkalivibrio.</title>
        <authorList>
            <person name="Muyzer G."/>
        </authorList>
    </citation>
    <scope>NUCLEOTIDE SEQUENCE [LARGE SCALE GENOMIC DNA]</scope>
    <source>
        <strain evidence="2 3">ASO4-4</strain>
    </source>
</reference>
<dbReference type="EMBL" id="VLLC01000060">
    <property type="protein sequence ID" value="TWI62259.1"/>
    <property type="molecule type" value="Genomic_DNA"/>
</dbReference>
<evidence type="ECO:0008006" key="4">
    <source>
        <dbReference type="Google" id="ProtNLM"/>
    </source>
</evidence>
<dbReference type="InterPro" id="IPR001387">
    <property type="entry name" value="Cro/C1-type_HTH"/>
</dbReference>
<evidence type="ECO:0000313" key="2">
    <source>
        <dbReference type="EMBL" id="TWI62845.1"/>
    </source>
</evidence>
<keyword evidence="3" id="KW-1185">Reference proteome</keyword>
<protein>
    <recommendedName>
        <fullName evidence="4">Helix-turn-helix protein</fullName>
    </recommendedName>
</protein>
<proteinExistence type="predicted"/>
<dbReference type="EMBL" id="VLLC01000056">
    <property type="protein sequence ID" value="TWI62845.1"/>
    <property type="molecule type" value="Genomic_DNA"/>
</dbReference>
<dbReference type="CDD" id="cd00093">
    <property type="entry name" value="HTH_XRE"/>
    <property type="match status" value="1"/>
</dbReference>
<dbReference type="Gene3D" id="1.10.260.40">
    <property type="entry name" value="lambda repressor-like DNA-binding domains"/>
    <property type="match status" value="1"/>
</dbReference>
<evidence type="ECO:0000313" key="1">
    <source>
        <dbReference type="EMBL" id="TWI62259.1"/>
    </source>
</evidence>